<dbReference type="AlphaFoldDB" id="A0A7Y9F1R7"/>
<gene>
    <name evidence="2" type="ORF">BKA08_002273</name>
</gene>
<name>A0A7Y9F1R7_9ACTN</name>
<dbReference type="Proteomes" id="UP000516957">
    <property type="component" value="Unassembled WGS sequence"/>
</dbReference>
<comment type="caution">
    <text evidence="2">The sequence shown here is derived from an EMBL/GenBank/DDBJ whole genome shotgun (WGS) entry which is preliminary data.</text>
</comment>
<protein>
    <submittedName>
        <fullName evidence="2">Uncharacterized protein</fullName>
    </submittedName>
</protein>
<keyword evidence="1" id="KW-0812">Transmembrane</keyword>
<evidence type="ECO:0000256" key="1">
    <source>
        <dbReference type="SAM" id="Phobius"/>
    </source>
</evidence>
<organism evidence="2 3">
    <name type="scientific">Nocardioides marinisabuli</name>
    <dbReference type="NCBI Taxonomy" id="419476"/>
    <lineage>
        <taxon>Bacteria</taxon>
        <taxon>Bacillati</taxon>
        <taxon>Actinomycetota</taxon>
        <taxon>Actinomycetes</taxon>
        <taxon>Propionibacteriales</taxon>
        <taxon>Nocardioidaceae</taxon>
        <taxon>Nocardioides</taxon>
    </lineage>
</organism>
<feature type="transmembrane region" description="Helical" evidence="1">
    <location>
        <begin position="498"/>
        <end position="519"/>
    </location>
</feature>
<sequence>MSFAEQHLDMLVALRAISLPTYVDLMRRCHEPASFKPATTLVAERSQADGSGLPDLTTLLGSPGYRDFLADVSHLAPQHVPVVQQLLETKEYGQRLARTKASSLQEYLDELRVVSPEEISRALVTGTIVNAVDEHGDPLPVRSDEDVSGAFLETPTATAYIDAEVLRSVLADFATGASGQVANPQGLRLREVVIGGELNLNWLRLDFPLGFEGCDFHHWVSANHLVVPWLSFDSCDFTPVGQAFHRERGALNASSIEVASSLRFWGCRGLGQLFIPDAVIGEFSPANPEASSSSTATTFRTVIDGARFGKLWIPPDEGAIPFEVSRSVRIGSVGLADVEDTPGKKSDAAAARRLHDWLTASSASLPEEVWNQLEQALRRSGRARAATEFGVLGAKARTRHEPWGWAERLVLGPTVRYFYSNVRALWWLLGLLVVAVVVTFSFAHQFVQSPLANPSTLPDGWWESFMDRGAWSLLYATDTVLSPISLGQAQTVWPESPWLTLALAFVKGLSLLLLGLLVVGVTGLAEKRGTADGSVP</sequence>
<keyword evidence="1" id="KW-0472">Membrane</keyword>
<accession>A0A7Y9F1R7</accession>
<dbReference type="EMBL" id="JACCBE010000001">
    <property type="protein sequence ID" value="NYD58035.1"/>
    <property type="molecule type" value="Genomic_DNA"/>
</dbReference>
<dbReference type="RefSeq" id="WP_179615707.1">
    <property type="nucleotide sequence ID" value="NZ_CP059163.1"/>
</dbReference>
<proteinExistence type="predicted"/>
<evidence type="ECO:0000313" key="2">
    <source>
        <dbReference type="EMBL" id="NYD58035.1"/>
    </source>
</evidence>
<feature type="transmembrane region" description="Helical" evidence="1">
    <location>
        <begin position="425"/>
        <end position="447"/>
    </location>
</feature>
<reference evidence="2 3" key="1">
    <citation type="submission" date="2020-07" db="EMBL/GenBank/DDBJ databases">
        <title>Sequencing the genomes of 1000 actinobacteria strains.</title>
        <authorList>
            <person name="Klenk H.-P."/>
        </authorList>
    </citation>
    <scope>NUCLEOTIDE SEQUENCE [LARGE SCALE GENOMIC DNA]</scope>
    <source>
        <strain evidence="2 3">DSM 18965</strain>
    </source>
</reference>
<keyword evidence="3" id="KW-1185">Reference proteome</keyword>
<keyword evidence="1" id="KW-1133">Transmembrane helix</keyword>
<evidence type="ECO:0000313" key="3">
    <source>
        <dbReference type="Proteomes" id="UP000516957"/>
    </source>
</evidence>